<feature type="compositionally biased region" description="Basic and acidic residues" evidence="1">
    <location>
        <begin position="249"/>
        <end position="268"/>
    </location>
</feature>
<feature type="region of interest" description="Disordered" evidence="1">
    <location>
        <begin position="249"/>
        <end position="288"/>
    </location>
</feature>
<sequence length="386" mass="43233">MPMDSEVDTLEEKLTSLLGQLQIECGIFERMVYKNKNQHRRCSYFQYLLKVRRDLRLLQSAKLEDILNSCFEVITGRRPRQKVHLLESLKRRKCEGEKYNFMDRLLGAARLLSQMVEPMLKASIEISILLARSFFMGFSQTILALLARIRVLVQQILLDVVSVFNMVSSLSRKKQSVKITQDGLEVFREIFPTKEEFATLECVWKSDKFILLERKHKSDISSHDEDPEGNASIPALSLKYQSLDSFLGDEPHSKRMDEDHAAKKDLTHTQEGNTDLSPGVSIGDDDGKVVEGCSKVGDASSIEEIPSKEFPQGGLLPGTSSFPSSNASSKLQSGSRRVAFVSVKNPQPSACSVSGIHLKQTESKSDSKEDAFFSLLSAGNTKDSLF</sequence>
<evidence type="ECO:0000313" key="5">
    <source>
        <dbReference type="RefSeq" id="XP_015898795.2"/>
    </source>
</evidence>
<dbReference type="PANTHER" id="PTHR34786">
    <property type="entry name" value="OS09G0504900 PROTEIN"/>
    <property type="match status" value="1"/>
</dbReference>
<evidence type="ECO:0000313" key="4">
    <source>
        <dbReference type="RefSeq" id="XP_015898787.2"/>
    </source>
</evidence>
<reference evidence="3 4" key="1">
    <citation type="submission" date="2025-05" db="UniProtKB">
        <authorList>
            <consortium name="RefSeq"/>
        </authorList>
    </citation>
    <scope>NUCLEOTIDE SEQUENCE [LARGE SCALE GENOMIC DNA]</scope>
    <source>
        <tissue evidence="4 5">Seedling</tissue>
    </source>
</reference>
<feature type="region of interest" description="Disordered" evidence="1">
    <location>
        <begin position="300"/>
        <end position="330"/>
    </location>
</feature>
<dbReference type="RefSeq" id="XP_015898787.2">
    <property type="nucleotide sequence ID" value="XM_016043301.4"/>
</dbReference>
<organism evidence="3 4">
    <name type="scientific">Ziziphus jujuba</name>
    <name type="common">Chinese jujube</name>
    <name type="synonym">Ziziphus sativa</name>
    <dbReference type="NCBI Taxonomy" id="326968"/>
    <lineage>
        <taxon>Eukaryota</taxon>
        <taxon>Viridiplantae</taxon>
        <taxon>Streptophyta</taxon>
        <taxon>Embryophyta</taxon>
        <taxon>Tracheophyta</taxon>
        <taxon>Spermatophyta</taxon>
        <taxon>Magnoliopsida</taxon>
        <taxon>eudicotyledons</taxon>
        <taxon>Gunneridae</taxon>
        <taxon>Pentapetalae</taxon>
        <taxon>rosids</taxon>
        <taxon>fabids</taxon>
        <taxon>Rosales</taxon>
        <taxon>Rhamnaceae</taxon>
        <taxon>Paliureae</taxon>
        <taxon>Ziziphus</taxon>
    </lineage>
</organism>
<dbReference type="InterPro" id="IPR027951">
    <property type="entry name" value="Nepro_N"/>
</dbReference>
<gene>
    <name evidence="4 5" type="primary">LOC107432211</name>
</gene>
<dbReference type="RefSeq" id="XP_015898795.2">
    <property type="nucleotide sequence ID" value="XM_016043309.4"/>
</dbReference>
<evidence type="ECO:0000256" key="1">
    <source>
        <dbReference type="SAM" id="MobiDB-lite"/>
    </source>
</evidence>
<proteinExistence type="predicted"/>
<dbReference type="GeneID" id="107432211"/>
<dbReference type="Pfam" id="PF14780">
    <property type="entry name" value="NEPRO_N"/>
    <property type="match status" value="1"/>
</dbReference>
<evidence type="ECO:0000313" key="3">
    <source>
        <dbReference type="Proteomes" id="UP001652623"/>
    </source>
</evidence>
<feature type="compositionally biased region" description="Polar residues" evidence="1">
    <location>
        <begin position="318"/>
        <end position="330"/>
    </location>
</feature>
<dbReference type="Proteomes" id="UP001652623">
    <property type="component" value="Chromosome 1"/>
</dbReference>
<dbReference type="PANTHER" id="PTHR34786:SF1">
    <property type="entry name" value="OS09G0504900 PROTEIN"/>
    <property type="match status" value="1"/>
</dbReference>
<name>A0A6P4B8X8_ZIZJJ</name>
<accession>A0A6P4B8X8</accession>
<feature type="domain" description="Nucleolus and neural progenitor protein-like N-terminal" evidence="2">
    <location>
        <begin position="6"/>
        <end position="165"/>
    </location>
</feature>
<protein>
    <submittedName>
        <fullName evidence="4 5">Uncharacterized protein LOC107432211 isoform X1</fullName>
    </submittedName>
</protein>
<evidence type="ECO:0000259" key="2">
    <source>
        <dbReference type="Pfam" id="PF14780"/>
    </source>
</evidence>
<keyword evidence="3" id="KW-1185">Reference proteome</keyword>